<dbReference type="GO" id="GO:0008360">
    <property type="term" value="P:regulation of cell shape"/>
    <property type="evidence" value="ECO:0007669"/>
    <property type="project" value="UniProtKB-KW"/>
</dbReference>
<evidence type="ECO:0000313" key="14">
    <source>
        <dbReference type="Proteomes" id="UP000198556"/>
    </source>
</evidence>
<organism evidence="13 14">
    <name type="scientific">Granulicatella balaenopterae</name>
    <dbReference type="NCBI Taxonomy" id="137733"/>
    <lineage>
        <taxon>Bacteria</taxon>
        <taxon>Bacillati</taxon>
        <taxon>Bacillota</taxon>
        <taxon>Bacilli</taxon>
        <taxon>Lactobacillales</taxon>
        <taxon>Carnobacteriaceae</taxon>
        <taxon>Granulicatella</taxon>
    </lineage>
</organism>
<keyword evidence="6" id="KW-0573">Peptidoglycan synthesis</keyword>
<feature type="transmembrane region" description="Helical" evidence="10">
    <location>
        <begin position="12"/>
        <end position="33"/>
    </location>
</feature>
<reference evidence="13 14" key="1">
    <citation type="submission" date="2016-10" db="EMBL/GenBank/DDBJ databases">
        <authorList>
            <person name="de Groot N.N."/>
        </authorList>
    </citation>
    <scope>NUCLEOTIDE SEQUENCE [LARGE SCALE GENOMIC DNA]</scope>
    <source>
        <strain evidence="13 14">DSM 15827</strain>
    </source>
</reference>
<proteinExistence type="inferred from homology"/>
<dbReference type="EMBL" id="FOGF01000029">
    <property type="protein sequence ID" value="SER25690.1"/>
    <property type="molecule type" value="Genomic_DNA"/>
</dbReference>
<dbReference type="AlphaFoldDB" id="A0A1H9MPQ4"/>
<dbReference type="GO" id="GO:0008658">
    <property type="term" value="F:penicillin binding"/>
    <property type="evidence" value="ECO:0007669"/>
    <property type="project" value="InterPro"/>
</dbReference>
<evidence type="ECO:0000256" key="2">
    <source>
        <dbReference type="ARBA" id="ARBA00007171"/>
    </source>
</evidence>
<evidence type="ECO:0000256" key="6">
    <source>
        <dbReference type="ARBA" id="ARBA00022984"/>
    </source>
</evidence>
<dbReference type="GO" id="GO:0071972">
    <property type="term" value="F:peptidoglycan L,D-transpeptidase activity"/>
    <property type="evidence" value="ECO:0007669"/>
    <property type="project" value="TreeGrafter"/>
</dbReference>
<keyword evidence="7 10" id="KW-1133">Transmembrane helix</keyword>
<gene>
    <name evidence="13" type="ORF">SAMN05421767_1293</name>
</gene>
<dbReference type="Proteomes" id="UP000198556">
    <property type="component" value="Unassembled WGS sequence"/>
</dbReference>
<dbReference type="SUPFAM" id="SSF56601">
    <property type="entry name" value="beta-lactamase/transpeptidase-like"/>
    <property type="match status" value="1"/>
</dbReference>
<evidence type="ECO:0000256" key="8">
    <source>
        <dbReference type="ARBA" id="ARBA00023136"/>
    </source>
</evidence>
<dbReference type="GO" id="GO:0071555">
    <property type="term" value="P:cell wall organization"/>
    <property type="evidence" value="ECO:0007669"/>
    <property type="project" value="UniProtKB-KW"/>
</dbReference>
<keyword evidence="3" id="KW-1003">Cell membrane</keyword>
<dbReference type="InterPro" id="IPR036138">
    <property type="entry name" value="PBP_dimer_sf"/>
</dbReference>
<comment type="subcellular location">
    <subcellularLocation>
        <location evidence="1">Cell membrane</location>
        <topology evidence="1">Single-pass membrane protein</topology>
    </subcellularLocation>
</comment>
<dbReference type="GO" id="GO:0005886">
    <property type="term" value="C:plasma membrane"/>
    <property type="evidence" value="ECO:0007669"/>
    <property type="project" value="UniProtKB-SubCell"/>
</dbReference>
<evidence type="ECO:0000259" key="11">
    <source>
        <dbReference type="Pfam" id="PF00905"/>
    </source>
</evidence>
<dbReference type="InterPro" id="IPR012338">
    <property type="entry name" value="Beta-lactam/transpept-like"/>
</dbReference>
<dbReference type="Pfam" id="PF03717">
    <property type="entry name" value="PBP_dimer"/>
    <property type="match status" value="1"/>
</dbReference>
<dbReference type="InterPro" id="IPR001460">
    <property type="entry name" value="PCN-bd_Tpept"/>
</dbReference>
<feature type="domain" description="Penicillin-binding protein transpeptidase" evidence="11">
    <location>
        <begin position="339"/>
        <end position="673"/>
    </location>
</feature>
<keyword evidence="9" id="KW-0961">Cell wall biogenesis/degradation</keyword>
<evidence type="ECO:0000256" key="5">
    <source>
        <dbReference type="ARBA" id="ARBA00022960"/>
    </source>
</evidence>
<dbReference type="InterPro" id="IPR005311">
    <property type="entry name" value="PBP_dimer"/>
</dbReference>
<comment type="similarity">
    <text evidence="2">Belongs to the transpeptidase family.</text>
</comment>
<dbReference type="PANTHER" id="PTHR30627:SF2">
    <property type="entry name" value="PEPTIDOGLYCAN D,D-TRANSPEPTIDASE MRDA"/>
    <property type="match status" value="1"/>
</dbReference>
<dbReference type="Gene3D" id="1.10.10.1230">
    <property type="entry name" value="Penicillin-binding protein, N-terminal non-catalytic domain, head sub-domain"/>
    <property type="match status" value="1"/>
</dbReference>
<keyword evidence="14" id="KW-1185">Reference proteome</keyword>
<dbReference type="Pfam" id="PF00905">
    <property type="entry name" value="Transpeptidase"/>
    <property type="match status" value="1"/>
</dbReference>
<dbReference type="Gene3D" id="3.40.710.10">
    <property type="entry name" value="DD-peptidase/beta-lactamase superfamily"/>
    <property type="match status" value="1"/>
</dbReference>
<evidence type="ECO:0000313" key="13">
    <source>
        <dbReference type="EMBL" id="SER25690.1"/>
    </source>
</evidence>
<evidence type="ECO:0000256" key="10">
    <source>
        <dbReference type="SAM" id="Phobius"/>
    </source>
</evidence>
<keyword evidence="5" id="KW-0133">Cell shape</keyword>
<dbReference type="STRING" id="137733.SAMN05421767_1293"/>
<evidence type="ECO:0000256" key="9">
    <source>
        <dbReference type="ARBA" id="ARBA00023316"/>
    </source>
</evidence>
<feature type="domain" description="Penicillin-binding protein dimerisation" evidence="12">
    <location>
        <begin position="57"/>
        <end position="294"/>
    </location>
</feature>
<evidence type="ECO:0000256" key="1">
    <source>
        <dbReference type="ARBA" id="ARBA00004162"/>
    </source>
</evidence>
<protein>
    <submittedName>
        <fullName evidence="13">Cell elongation-specific peptidoglycan D,D-transpeptidase</fullName>
    </submittedName>
</protein>
<dbReference type="Gene3D" id="3.90.1310.10">
    <property type="entry name" value="Penicillin-binding protein 2a (Domain 2)"/>
    <property type="match status" value="1"/>
</dbReference>
<dbReference type="InterPro" id="IPR050515">
    <property type="entry name" value="Beta-lactam/transpept"/>
</dbReference>
<keyword evidence="8 10" id="KW-0472">Membrane</keyword>
<evidence type="ECO:0000256" key="7">
    <source>
        <dbReference type="ARBA" id="ARBA00022989"/>
    </source>
</evidence>
<evidence type="ECO:0000259" key="12">
    <source>
        <dbReference type="Pfam" id="PF03717"/>
    </source>
</evidence>
<name>A0A1H9MPQ4_9LACT</name>
<accession>A0A1H9MPQ4</accession>
<evidence type="ECO:0000256" key="4">
    <source>
        <dbReference type="ARBA" id="ARBA00022692"/>
    </source>
</evidence>
<dbReference type="PANTHER" id="PTHR30627">
    <property type="entry name" value="PEPTIDOGLYCAN D,D-TRANSPEPTIDASE"/>
    <property type="match status" value="1"/>
</dbReference>
<sequence>MKKKKKSHIPFRLNLLLLIVFFSFIALIVRLGYIQLTKGDDFAALVRRTETITTKKTVPRGKIYDSEGRLLVGNEAKLAITYTREYNVKSKQMMEVAKELTKYVWIDTKDLKERDLKDYWYINNPDKVDSLLTPEEKQKATEESLTPGEVYSMRLEHITAEDINYSEEERQVIAVYTKMNSAYSLATVTIKNQDVTETEIAQVSEHLNDLPGIDVSSDWDRTYPMNDMLRSILGTVSTEKSGLPSNKVNALLAKGRSLNDRVGVSYLEEEYDEVLTGTKTLIENTTNSSREIVKSTEVYPGKPGSDLILTIDTDFQQKIEDIAKNELEKQTDKGMDRLYIVAMNPQSGDIIGIAGKKRVYDDNEKMTGIKDDALGAINSSYGMGSSIKAATVLAGYMDGVISLSDNEIVDEPIVFEASKPKTSVFNRDGRIKINDITALERSSNVYMIKLAMRMGGQYDYVPGGKLNLNLDVFDKLRRYYAEFGLGVRTGIDLPNESVGFNGGTAAAYSALDFSFGQFDLYTPLQLTQYMATVANNGVRVAPHLVKEIHSFGEDGTIGKLETVVNPKIMNSIPVSEPIMERVQKGLYEVTHGNYGTARTVFQTYSPVVSGKTGTTEAFYAGGVKSLQGEPVTNITFASYAPADNPEIVVTVVSPYFVKAPAFDYGAKIAEEVYKAYFGN</sequence>
<evidence type="ECO:0000256" key="3">
    <source>
        <dbReference type="ARBA" id="ARBA00022475"/>
    </source>
</evidence>
<dbReference type="GO" id="GO:0009252">
    <property type="term" value="P:peptidoglycan biosynthetic process"/>
    <property type="evidence" value="ECO:0007669"/>
    <property type="project" value="UniProtKB-KW"/>
</dbReference>
<dbReference type="SUPFAM" id="SSF56519">
    <property type="entry name" value="Penicillin binding protein dimerisation domain"/>
    <property type="match status" value="1"/>
</dbReference>
<keyword evidence="4 10" id="KW-0812">Transmembrane</keyword>